<proteinExistence type="predicted"/>
<sequence length="188" mass="22452">MNLLDLKELVVKFFSYAEIERIEIYNEFSFQHELGIFLRKELYSYTIQFERNVSYFSIGKKTIKKEIDISIFNQDKTEKYAIELKHPLNGQYPEQMYSFVKDIKFMEELKESGFTKNAVVTLVSDRPFYVGRSNNGIYKYFRDEYRVYGDIFKPTGAMKGKEFIPIKGDYDFTWQPLNGGRKYFIIEI</sequence>
<name>A0A1S9II73_9CLOT</name>
<gene>
    <name evidence="1" type="ORF">BS638_00525</name>
</gene>
<evidence type="ECO:0000313" key="1">
    <source>
        <dbReference type="EMBL" id="OOO69905.1"/>
    </source>
</evidence>
<dbReference type="Proteomes" id="UP000190256">
    <property type="component" value="Unassembled WGS sequence"/>
</dbReference>
<dbReference type="OrthoDB" id="1550925at2"/>
<comment type="caution">
    <text evidence="1">The sequence shown here is derived from an EMBL/GenBank/DDBJ whole genome shotgun (WGS) entry which is preliminary data.</text>
</comment>
<evidence type="ECO:0000313" key="2">
    <source>
        <dbReference type="Proteomes" id="UP000190256"/>
    </source>
</evidence>
<accession>A0A1S9II73</accession>
<organism evidence="1 2">
    <name type="scientific">Clostridium tepidum</name>
    <dbReference type="NCBI Taxonomy" id="1962263"/>
    <lineage>
        <taxon>Bacteria</taxon>
        <taxon>Bacillati</taxon>
        <taxon>Bacillota</taxon>
        <taxon>Clostridia</taxon>
        <taxon>Eubacteriales</taxon>
        <taxon>Clostridiaceae</taxon>
        <taxon>Clostridium</taxon>
    </lineage>
</organism>
<dbReference type="AlphaFoldDB" id="A0A1S9II73"/>
<dbReference type="EMBL" id="MRAE01000001">
    <property type="protein sequence ID" value="OOO69905.1"/>
    <property type="molecule type" value="Genomic_DNA"/>
</dbReference>
<protein>
    <submittedName>
        <fullName evidence="1">Uncharacterized protein</fullName>
    </submittedName>
</protein>
<reference evidence="1 2" key="1">
    <citation type="submission" date="2016-12" db="EMBL/GenBank/DDBJ databases">
        <title>Clostridium tepidum sp. nov., a close relative of Clostridium sporogenes and Clostridium botulinum Group I.</title>
        <authorList>
            <person name="Dobritsa A.P."/>
            <person name="Kutumbaka K.K."/>
            <person name="Werner K."/>
            <person name="Wiedmann M."/>
            <person name="Asmus A."/>
            <person name="Samadpour M."/>
        </authorList>
    </citation>
    <scope>NUCLEOTIDE SEQUENCE [LARGE SCALE GENOMIC DNA]</scope>
    <source>
        <strain evidence="1 2">IEH 97212</strain>
    </source>
</reference>